<dbReference type="GO" id="GO:0016020">
    <property type="term" value="C:membrane"/>
    <property type="evidence" value="ECO:0007669"/>
    <property type="project" value="GOC"/>
</dbReference>
<evidence type="ECO:0000256" key="18">
    <source>
        <dbReference type="HAMAP-Rule" id="MF_01631"/>
    </source>
</evidence>
<dbReference type="GO" id="GO:0003977">
    <property type="term" value="F:UDP-N-acetylglucosamine diphosphorylase activity"/>
    <property type="evidence" value="ECO:0007669"/>
    <property type="project" value="UniProtKB-UniRule"/>
</dbReference>
<feature type="binding site" evidence="18">
    <location>
        <position position="172"/>
    </location>
    <ligand>
        <name>UDP-N-acetyl-alpha-D-glucosamine</name>
        <dbReference type="ChEBI" id="CHEBI:57705"/>
    </ligand>
</feature>
<dbReference type="UniPathway" id="UPA00973"/>
<dbReference type="OrthoDB" id="9775031at2"/>
<feature type="region of interest" description="Linker" evidence="18">
    <location>
        <begin position="233"/>
        <end position="253"/>
    </location>
</feature>
<dbReference type="EC" id="2.7.7.23" evidence="18"/>
<name>A0A550JEV9_9BACT</name>
<comment type="subunit">
    <text evidence="18">Homotrimer.</text>
</comment>
<evidence type="ECO:0000256" key="1">
    <source>
        <dbReference type="ARBA" id="ARBA00004496"/>
    </source>
</evidence>
<keyword evidence="11 18" id="KW-0573">Peptidoglycan synthesis</keyword>
<dbReference type="GO" id="GO:0006048">
    <property type="term" value="P:UDP-N-acetylglucosamine biosynthetic process"/>
    <property type="evidence" value="ECO:0007669"/>
    <property type="project" value="UniProtKB-UniPathway"/>
</dbReference>
<comment type="caution">
    <text evidence="18">Lacks conserved residue(s) required for the propagation of feature annotation.</text>
</comment>
<feature type="binding site" evidence="18">
    <location>
        <position position="443"/>
    </location>
    <ligand>
        <name>acetyl-CoA</name>
        <dbReference type="ChEBI" id="CHEBI:57288"/>
    </ligand>
</feature>
<keyword evidence="14 18" id="KW-0961">Cell wall biogenesis/degradation</keyword>
<feature type="binding site" evidence="18">
    <location>
        <position position="408"/>
    </location>
    <ligand>
        <name>acetyl-CoA</name>
        <dbReference type="ChEBI" id="CHEBI:57288"/>
    </ligand>
</feature>
<feature type="binding site" evidence="18">
    <location>
        <begin position="81"/>
        <end position="82"/>
    </location>
    <ligand>
        <name>UDP-N-acetyl-alpha-D-glucosamine</name>
        <dbReference type="ChEBI" id="CHEBI:57705"/>
    </ligand>
</feature>
<dbReference type="CDD" id="cd02540">
    <property type="entry name" value="GT2_GlmU_N_bac"/>
    <property type="match status" value="1"/>
</dbReference>
<evidence type="ECO:0000256" key="12">
    <source>
        <dbReference type="ARBA" id="ARBA00023268"/>
    </source>
</evidence>
<dbReference type="Pfam" id="PF25087">
    <property type="entry name" value="GMPPB_C"/>
    <property type="match status" value="1"/>
</dbReference>
<sequence length="461" mass="49605">MSGQQLAAVILAAGQGTRMKSALPKVLHPVAGEPMVNFPIRLCRELHCEKTVLVVGHGAEEVRRALVDQPVSFAVQAEQLGTGHALLCAADELRDFSGTLLLLCGDVPLLRRQTLERLLAYHAEQQAAVTVLTAEMANPHGYGRIVRDGEAVLRIVEEKDASAKEKAIHEINTGIYAFQAPLVFEALRSVGRDNAQGEYYLTDVLEIARAQGLAVRALAVTDADEPMGINDRVQLAEANAILRRRINEAHMRAGVTLIDPDTTYIDTSVEIAPDCVIHPNVHLRGVTRLGGNCIVEPGVIVSDCVIGEHAHLKAGSVLAESTLGPCCAIGPMAHLRPGTVLAGHNKLGNFVETKKAILAEKAQASHLTYIGDAEVGRNVNIGCGTITCNYDGVNKHKTIIEDDVFVGSDTQFVAPVRIGRNSLIGAGSTITKDVPPDSLALSRCEQRIIEGWRLRQKNTKK</sequence>
<feature type="binding site" evidence="18">
    <location>
        <begin position="389"/>
        <end position="390"/>
    </location>
    <ligand>
        <name>acetyl-CoA</name>
        <dbReference type="ChEBI" id="CHEBI:57288"/>
    </ligand>
</feature>
<dbReference type="AlphaFoldDB" id="A0A550JEV9"/>
<evidence type="ECO:0000256" key="10">
    <source>
        <dbReference type="ARBA" id="ARBA00022960"/>
    </source>
</evidence>
<dbReference type="RefSeq" id="WP_092057558.1">
    <property type="nucleotide sequence ID" value="NZ_FOJJ01000037.1"/>
</dbReference>
<dbReference type="GO" id="GO:0000902">
    <property type="term" value="P:cell morphogenesis"/>
    <property type="evidence" value="ECO:0007669"/>
    <property type="project" value="UniProtKB-UniRule"/>
</dbReference>
<feature type="binding site" evidence="18">
    <location>
        <position position="157"/>
    </location>
    <ligand>
        <name>UDP-N-acetyl-alpha-D-glucosamine</name>
        <dbReference type="ChEBI" id="CHEBI:57705"/>
    </ligand>
</feature>
<evidence type="ECO:0000256" key="6">
    <source>
        <dbReference type="ARBA" id="ARBA00022695"/>
    </source>
</evidence>
<dbReference type="UniPathway" id="UPA00113">
    <property type="reaction ID" value="UER00532"/>
</dbReference>
<comment type="similarity">
    <text evidence="2 18">In the C-terminal section; belongs to the transferase hexapeptide repeat family.</text>
</comment>
<evidence type="ECO:0000256" key="2">
    <source>
        <dbReference type="ARBA" id="ARBA00007707"/>
    </source>
</evidence>
<gene>
    <name evidence="18 21" type="primary">glmU</name>
    <name evidence="21" type="ORF">FL622_07960</name>
</gene>
<keyword evidence="10 18" id="KW-0133">Cell shape</keyword>
<keyword evidence="12 18" id="KW-0511">Multifunctional enzyme</keyword>
<evidence type="ECO:0000256" key="5">
    <source>
        <dbReference type="ARBA" id="ARBA00022679"/>
    </source>
</evidence>
<comment type="subcellular location">
    <subcellularLocation>
        <location evidence="1 18">Cytoplasm</location>
    </subcellularLocation>
</comment>
<dbReference type="GO" id="GO:0019134">
    <property type="term" value="F:glucosamine-1-phosphate N-acetyltransferase activity"/>
    <property type="evidence" value="ECO:0007669"/>
    <property type="project" value="UniProtKB-UniRule"/>
</dbReference>
<evidence type="ECO:0000313" key="21">
    <source>
        <dbReference type="EMBL" id="TRO81731.1"/>
    </source>
</evidence>
<dbReference type="InterPro" id="IPR029044">
    <property type="entry name" value="Nucleotide-diphossugar_trans"/>
</dbReference>
<feature type="binding site" evidence="18">
    <location>
        <position position="76"/>
    </location>
    <ligand>
        <name>UDP-N-acetyl-alpha-D-glucosamine</name>
        <dbReference type="ChEBI" id="CHEBI:57705"/>
    </ligand>
</feature>
<feature type="binding site" evidence="18">
    <location>
        <position position="25"/>
    </location>
    <ligand>
        <name>UDP-N-acetyl-alpha-D-glucosamine</name>
        <dbReference type="ChEBI" id="CHEBI:57705"/>
    </ligand>
</feature>
<reference evidence="21 22" key="1">
    <citation type="submission" date="2019-07" db="EMBL/GenBank/DDBJ databases">
        <title>Insights of Desulfuromonas acetexigens electromicrobiology.</title>
        <authorList>
            <person name="Katuri K."/>
            <person name="Sapireddy V."/>
            <person name="Shaw D.R."/>
            <person name="Saikaly P."/>
        </authorList>
    </citation>
    <scope>NUCLEOTIDE SEQUENCE [LARGE SCALE GENOMIC DNA]</scope>
    <source>
        <strain evidence="21 22">2873</strain>
    </source>
</reference>
<comment type="caution">
    <text evidence="21">The sequence shown here is derived from an EMBL/GenBank/DDBJ whole genome shotgun (WGS) entry which is preliminary data.</text>
</comment>
<dbReference type="Pfam" id="PF00132">
    <property type="entry name" value="Hexapep"/>
    <property type="match status" value="1"/>
</dbReference>
<dbReference type="PANTHER" id="PTHR43584">
    <property type="entry name" value="NUCLEOTIDYL TRANSFERASE"/>
    <property type="match status" value="1"/>
</dbReference>
<comment type="catalytic activity">
    <reaction evidence="16 18">
        <text>N-acetyl-alpha-D-glucosamine 1-phosphate + UTP + H(+) = UDP-N-acetyl-alpha-D-glucosamine + diphosphate</text>
        <dbReference type="Rhea" id="RHEA:13509"/>
        <dbReference type="ChEBI" id="CHEBI:15378"/>
        <dbReference type="ChEBI" id="CHEBI:33019"/>
        <dbReference type="ChEBI" id="CHEBI:46398"/>
        <dbReference type="ChEBI" id="CHEBI:57705"/>
        <dbReference type="ChEBI" id="CHEBI:57776"/>
        <dbReference type="EC" id="2.7.7.23"/>
    </reaction>
</comment>
<dbReference type="GO" id="GO:0005737">
    <property type="term" value="C:cytoplasm"/>
    <property type="evidence" value="ECO:0007669"/>
    <property type="project" value="UniProtKB-SubCell"/>
</dbReference>
<dbReference type="NCBIfam" id="NF010935">
    <property type="entry name" value="PRK14355.1"/>
    <property type="match status" value="1"/>
</dbReference>
<dbReference type="NCBIfam" id="NF010938">
    <property type="entry name" value="PRK14358.1"/>
    <property type="match status" value="1"/>
</dbReference>
<dbReference type="InterPro" id="IPR038009">
    <property type="entry name" value="GlmU_C_LbH"/>
</dbReference>
<accession>A0A550JEV9</accession>
<evidence type="ECO:0000259" key="20">
    <source>
        <dbReference type="Pfam" id="PF25087"/>
    </source>
</evidence>
<feature type="active site" description="Proton acceptor" evidence="18">
    <location>
        <position position="366"/>
    </location>
</feature>
<comment type="cofactor">
    <cofactor evidence="18">
        <name>Mg(2+)</name>
        <dbReference type="ChEBI" id="CHEBI:18420"/>
    </cofactor>
    <text evidence="18">Binds 1 Mg(2+) ion per subunit.</text>
</comment>
<evidence type="ECO:0000256" key="9">
    <source>
        <dbReference type="ARBA" id="ARBA00022842"/>
    </source>
</evidence>
<dbReference type="GO" id="GO:0008360">
    <property type="term" value="P:regulation of cell shape"/>
    <property type="evidence" value="ECO:0007669"/>
    <property type="project" value="UniProtKB-KW"/>
</dbReference>
<keyword evidence="7 18" id="KW-0479">Metal-binding</keyword>
<proteinExistence type="inferred from homology"/>
<dbReference type="InterPro" id="IPR056729">
    <property type="entry name" value="GMPPB_C"/>
</dbReference>
<organism evidence="21 22">
    <name type="scientific">Trichloromonas acetexigens</name>
    <dbReference type="NCBI Taxonomy" id="38815"/>
    <lineage>
        <taxon>Bacteria</taxon>
        <taxon>Pseudomonadati</taxon>
        <taxon>Thermodesulfobacteriota</taxon>
        <taxon>Desulfuromonadia</taxon>
        <taxon>Desulfuromonadales</taxon>
        <taxon>Trichloromonadaceae</taxon>
        <taxon>Trichloromonas</taxon>
    </lineage>
</organism>
<evidence type="ECO:0000313" key="22">
    <source>
        <dbReference type="Proteomes" id="UP000317155"/>
    </source>
</evidence>
<evidence type="ECO:0000256" key="13">
    <source>
        <dbReference type="ARBA" id="ARBA00023315"/>
    </source>
</evidence>
<comment type="similarity">
    <text evidence="3 18">In the N-terminal section; belongs to the N-acetylglucosamine-1-phosphate uridyltransferase family.</text>
</comment>
<feature type="binding site" evidence="18">
    <location>
        <begin position="11"/>
        <end position="14"/>
    </location>
    <ligand>
        <name>UDP-N-acetyl-alpha-D-glucosamine</name>
        <dbReference type="ChEBI" id="CHEBI:57705"/>
    </ligand>
</feature>
<dbReference type="HAMAP" id="MF_01631">
    <property type="entry name" value="GlmU"/>
    <property type="match status" value="1"/>
</dbReference>
<evidence type="ECO:0000256" key="11">
    <source>
        <dbReference type="ARBA" id="ARBA00022984"/>
    </source>
</evidence>
<keyword evidence="6 18" id="KW-0548">Nucleotidyltransferase</keyword>
<evidence type="ECO:0000256" key="7">
    <source>
        <dbReference type="ARBA" id="ARBA00022723"/>
    </source>
</evidence>
<feature type="domain" description="Mannose-1-phosphate guanyltransferase C-terminal" evidence="20">
    <location>
        <begin position="262"/>
        <end position="347"/>
    </location>
</feature>
<dbReference type="Proteomes" id="UP000317155">
    <property type="component" value="Unassembled WGS sequence"/>
</dbReference>
<feature type="binding site" evidence="18">
    <location>
        <position position="106"/>
    </location>
    <ligand>
        <name>Mg(2+)</name>
        <dbReference type="ChEBI" id="CHEBI:18420"/>
    </ligand>
</feature>
<evidence type="ECO:0000256" key="4">
    <source>
        <dbReference type="ARBA" id="ARBA00022490"/>
    </source>
</evidence>
<dbReference type="Gene3D" id="2.160.10.10">
    <property type="entry name" value="Hexapeptide repeat proteins"/>
    <property type="match status" value="1"/>
</dbReference>
<comment type="pathway">
    <text evidence="18">Nucleotide-sugar biosynthesis; UDP-N-acetyl-alpha-D-glucosamine biosynthesis; N-acetyl-alpha-D-glucosamine 1-phosphate from alpha-D-glucosamine 6-phosphate (route II): step 2/2.</text>
</comment>
<evidence type="ECO:0000256" key="3">
    <source>
        <dbReference type="ARBA" id="ARBA00007947"/>
    </source>
</evidence>
<keyword evidence="13 18" id="KW-0012">Acyltransferase</keyword>
<feature type="binding site" evidence="18">
    <location>
        <position position="426"/>
    </location>
    <ligand>
        <name>acetyl-CoA</name>
        <dbReference type="ChEBI" id="CHEBI:57288"/>
    </ligand>
</feature>
<feature type="binding site" evidence="18">
    <location>
        <position position="380"/>
    </location>
    <ligand>
        <name>UDP-N-acetyl-alpha-D-glucosamine</name>
        <dbReference type="ChEBI" id="CHEBI:57705"/>
    </ligand>
</feature>
<comment type="function">
    <text evidence="17 18">Catalyzes the last two sequential reactions in the de novo biosynthetic pathway for UDP-N-acetylglucosamine (UDP-GlcNAc). The C-terminal domain catalyzes the transfer of acetyl group from acetyl coenzyme A to glucosamine-1-phosphate (GlcN-1-P) to produce N-acetylglucosamine-1-phosphate (GlcNAc-1-P), which is converted into UDP-GlcNAc by the transfer of uridine 5-monophosphate (from uridine 5-triphosphate), a reaction catalyzed by the N-terminal domain.</text>
</comment>
<comment type="pathway">
    <text evidence="18">Nucleotide-sugar biosynthesis; UDP-N-acetyl-alpha-D-glucosamine biosynthesis; UDP-N-acetyl-alpha-D-glucosamine from N-acetyl-alpha-D-glucosamine 1-phosphate: step 1/1.</text>
</comment>
<evidence type="ECO:0000259" key="19">
    <source>
        <dbReference type="Pfam" id="PF12804"/>
    </source>
</evidence>
<feature type="binding site" evidence="18">
    <location>
        <position position="230"/>
    </location>
    <ligand>
        <name>UDP-N-acetyl-alpha-D-glucosamine</name>
        <dbReference type="ChEBI" id="CHEBI:57705"/>
    </ligand>
</feature>
<keyword evidence="9 18" id="KW-0460">Magnesium</keyword>
<dbReference type="CDD" id="cd03353">
    <property type="entry name" value="LbH_GlmU_C"/>
    <property type="match status" value="1"/>
</dbReference>
<keyword evidence="8 18" id="KW-0677">Repeat</keyword>
<dbReference type="EC" id="2.3.1.157" evidence="18"/>
<dbReference type="InterPro" id="IPR005882">
    <property type="entry name" value="Bifunctional_GlmU"/>
</dbReference>
<feature type="region of interest" description="Pyrophosphorylase" evidence="18">
    <location>
        <begin position="1"/>
        <end position="232"/>
    </location>
</feature>
<dbReference type="InterPro" id="IPR011004">
    <property type="entry name" value="Trimer_LpxA-like_sf"/>
</dbReference>
<keyword evidence="22" id="KW-1185">Reference proteome</keyword>
<dbReference type="GO" id="GO:0009252">
    <property type="term" value="P:peptidoglycan biosynthetic process"/>
    <property type="evidence" value="ECO:0007669"/>
    <property type="project" value="UniProtKB-UniRule"/>
</dbReference>
<feature type="region of interest" description="N-acetyltransferase" evidence="18">
    <location>
        <begin position="254"/>
        <end position="461"/>
    </location>
</feature>
<feature type="binding site" evidence="18">
    <location>
        <position position="354"/>
    </location>
    <ligand>
        <name>UDP-N-acetyl-alpha-D-glucosamine</name>
        <dbReference type="ChEBI" id="CHEBI:57705"/>
    </ligand>
</feature>
<dbReference type="PANTHER" id="PTHR43584:SF3">
    <property type="entry name" value="BIFUNCTIONAL PROTEIN GLMU"/>
    <property type="match status" value="1"/>
</dbReference>
<dbReference type="NCBIfam" id="NF010934">
    <property type="entry name" value="PRK14354.1"/>
    <property type="match status" value="1"/>
</dbReference>
<comment type="pathway">
    <text evidence="18">Bacterial outer membrane biogenesis; LPS lipid A biosynthesis.</text>
</comment>
<evidence type="ECO:0000256" key="17">
    <source>
        <dbReference type="ARBA" id="ARBA00049628"/>
    </source>
</evidence>
<dbReference type="SUPFAM" id="SSF53448">
    <property type="entry name" value="Nucleotide-diphospho-sugar transferases"/>
    <property type="match status" value="1"/>
</dbReference>
<dbReference type="NCBIfam" id="TIGR01173">
    <property type="entry name" value="glmU"/>
    <property type="match status" value="1"/>
</dbReference>
<dbReference type="GO" id="GO:0071555">
    <property type="term" value="P:cell wall organization"/>
    <property type="evidence" value="ECO:0007669"/>
    <property type="project" value="UniProtKB-KW"/>
</dbReference>
<evidence type="ECO:0000256" key="16">
    <source>
        <dbReference type="ARBA" id="ARBA00048493"/>
    </source>
</evidence>
<dbReference type="SUPFAM" id="SSF51161">
    <property type="entry name" value="Trimeric LpxA-like enzymes"/>
    <property type="match status" value="1"/>
</dbReference>
<evidence type="ECO:0000256" key="8">
    <source>
        <dbReference type="ARBA" id="ARBA00022737"/>
    </source>
</evidence>
<dbReference type="Pfam" id="PF12804">
    <property type="entry name" value="NTP_transf_3"/>
    <property type="match status" value="1"/>
</dbReference>
<feature type="binding site" evidence="18">
    <location>
        <position position="230"/>
    </location>
    <ligand>
        <name>Mg(2+)</name>
        <dbReference type="ChEBI" id="CHEBI:18420"/>
    </ligand>
</feature>
<feature type="binding site" evidence="18">
    <location>
        <position position="336"/>
    </location>
    <ligand>
        <name>UDP-N-acetyl-alpha-D-glucosamine</name>
        <dbReference type="ChEBI" id="CHEBI:57705"/>
    </ligand>
</feature>
<dbReference type="GO" id="GO:0009245">
    <property type="term" value="P:lipid A biosynthetic process"/>
    <property type="evidence" value="ECO:0007669"/>
    <property type="project" value="UniProtKB-UniRule"/>
</dbReference>
<dbReference type="InterPro" id="IPR050065">
    <property type="entry name" value="GlmU-like"/>
</dbReference>
<dbReference type="GO" id="GO:0000287">
    <property type="term" value="F:magnesium ion binding"/>
    <property type="evidence" value="ECO:0007669"/>
    <property type="project" value="UniProtKB-UniRule"/>
</dbReference>
<dbReference type="InterPro" id="IPR001451">
    <property type="entry name" value="Hexapep"/>
</dbReference>
<keyword evidence="5 18" id="KW-0808">Transferase</keyword>
<dbReference type="EMBL" id="VJVV01000005">
    <property type="protein sequence ID" value="TRO81731.1"/>
    <property type="molecule type" value="Genomic_DNA"/>
</dbReference>
<feature type="binding site" evidence="18">
    <location>
        <position position="143"/>
    </location>
    <ligand>
        <name>UDP-N-acetyl-alpha-D-glucosamine</name>
        <dbReference type="ChEBI" id="CHEBI:57705"/>
    </ligand>
</feature>
<comment type="catalytic activity">
    <reaction evidence="15 18">
        <text>alpha-D-glucosamine 1-phosphate + acetyl-CoA = N-acetyl-alpha-D-glucosamine 1-phosphate + CoA + H(+)</text>
        <dbReference type="Rhea" id="RHEA:13725"/>
        <dbReference type="ChEBI" id="CHEBI:15378"/>
        <dbReference type="ChEBI" id="CHEBI:57287"/>
        <dbReference type="ChEBI" id="CHEBI:57288"/>
        <dbReference type="ChEBI" id="CHEBI:57776"/>
        <dbReference type="ChEBI" id="CHEBI:58516"/>
        <dbReference type="EC" id="2.3.1.157"/>
    </reaction>
</comment>
<evidence type="ECO:0000256" key="15">
    <source>
        <dbReference type="ARBA" id="ARBA00048247"/>
    </source>
</evidence>
<dbReference type="Gene3D" id="3.90.550.10">
    <property type="entry name" value="Spore Coat Polysaccharide Biosynthesis Protein SpsA, Chain A"/>
    <property type="match status" value="1"/>
</dbReference>
<feature type="binding site" evidence="18">
    <location>
        <position position="369"/>
    </location>
    <ligand>
        <name>UDP-N-acetyl-alpha-D-glucosamine</name>
        <dbReference type="ChEBI" id="CHEBI:57705"/>
    </ligand>
</feature>
<protein>
    <recommendedName>
        <fullName evidence="18">Bifunctional protein GlmU</fullName>
    </recommendedName>
    <domain>
        <recommendedName>
            <fullName evidence="18">UDP-N-acetylglucosamine pyrophosphorylase</fullName>
            <ecNumber evidence="18">2.7.7.23</ecNumber>
        </recommendedName>
        <alternativeName>
            <fullName evidence="18">N-acetylglucosamine-1-phosphate uridyltransferase</fullName>
        </alternativeName>
    </domain>
    <domain>
        <recommendedName>
            <fullName evidence="18">Glucosamine-1-phosphate N-acetyltransferase</fullName>
            <ecNumber evidence="18">2.3.1.157</ecNumber>
        </recommendedName>
    </domain>
</protein>
<feature type="domain" description="MobA-like NTP transferase" evidence="19">
    <location>
        <begin position="8"/>
        <end position="144"/>
    </location>
</feature>
<evidence type="ECO:0000256" key="14">
    <source>
        <dbReference type="ARBA" id="ARBA00023316"/>
    </source>
</evidence>
<keyword evidence="4 18" id="KW-0963">Cytoplasm</keyword>
<dbReference type="InterPro" id="IPR025877">
    <property type="entry name" value="MobA-like_NTP_Trfase"/>
</dbReference>